<dbReference type="InterPro" id="IPR011990">
    <property type="entry name" value="TPR-like_helical_dom_sf"/>
</dbReference>
<dbReference type="InterPro" id="IPR051222">
    <property type="entry name" value="PPR/CCM1_RNA-binding"/>
</dbReference>
<dbReference type="AlphaFoldDB" id="A0ABD3Q3T1"/>
<sequence length="969" mass="108918">MKRGNALLMPGQICRQINAKSCHRRQIELLSQPVDEIQQNYHLSSAIPYNKDIARTLFPRFFFSLDQHKSTSNEQHQKNVRRYPARPCSFQYPNSAQTSERMLRRMMENRYQSDGRTVCPDATTFNLVAGAFGRLRFRTQGESNGKFSSQVTWEEEPKVNPAFRTNLDCKYNQIVAYNETNELPGLIVMTPAMKLQELLQLQLQLCHYENWTETLCPSVETYNRILKRIVGTAGGAEVAWKMYHFMKSPLPMSDSIGTVVCEPNAKTCLHVIRALTVHKPAAAPSMHMLKRRGEAPNAKIQPIEELSNELGIELSLTTMPIDSSMDWFLSEAEKVLKTLIESHCQMPECKERDEVTIILAECISTLLEGWGKYAVLSSSSESKEKAIIRANELLCMLEQLVGADGKGNVDIPSSSYASVILGLSVSNERNSASLAKAILDKMMLQFEGSTYFDVEDIVTAYSACIASYAKKNDARGAESVLYDMLDLYDSKVLGDQFVPDSRTYITVLSLYVGPNGYSTSPDQSRGHQRLRNADNAENILAELERVMENERAKGNEFKVDATPYNYAIQARVQSVRRISKREYSKANMFFRDEASNEEELLRAMSLLEHMEQIGVAPDSYTYSILLNAWVRHSRPGNEAAADKAEDLLRNIQDSHGSENYLDKDNLIWPNVKHYSSVLKAHAKTKSAGGAKKALSILSEMERKYSSSNVIPNNEETIYDEDTDSTYDVEVRDAAKPDLICYSIVIDAFANSRLPEGGFASYRLLGALESKYEAGDFLMKPSARVYTAVIQSLIYSDFIGGFDDCVDAKCYQWENNAEVAMTILERMKSKNAIPTAYTYNYIINCAAECKSRNLEEARSLFGIALCAFQELRCANGEGTNNGDSPDSFTYAFLIKACNNHLPKGSSIHIKTLKYIVEECSSTGHLNDAVLDRVYNGAASDEEFFELTGIGRKDWSKNTVRGKDVMKTRRS</sequence>
<accession>A0ABD3Q3T1</accession>
<dbReference type="EMBL" id="JALLPJ020000340">
    <property type="protein sequence ID" value="KAL3794885.1"/>
    <property type="molecule type" value="Genomic_DNA"/>
</dbReference>
<organism evidence="2 3">
    <name type="scientific">Cyclotella atomus</name>
    <dbReference type="NCBI Taxonomy" id="382360"/>
    <lineage>
        <taxon>Eukaryota</taxon>
        <taxon>Sar</taxon>
        <taxon>Stramenopiles</taxon>
        <taxon>Ochrophyta</taxon>
        <taxon>Bacillariophyta</taxon>
        <taxon>Coscinodiscophyceae</taxon>
        <taxon>Thalassiosirophycidae</taxon>
        <taxon>Stephanodiscales</taxon>
        <taxon>Stephanodiscaceae</taxon>
        <taxon>Cyclotella</taxon>
    </lineage>
</organism>
<comment type="caution">
    <text evidence="2">The sequence shown here is derived from an EMBL/GenBank/DDBJ whole genome shotgun (WGS) entry which is preliminary data.</text>
</comment>
<dbReference type="Proteomes" id="UP001530400">
    <property type="component" value="Unassembled WGS sequence"/>
</dbReference>
<gene>
    <name evidence="2" type="ORF">ACHAWO_007659</name>
</gene>
<dbReference type="PANTHER" id="PTHR47942">
    <property type="entry name" value="TETRATRICOPEPTIDE REPEAT (TPR)-LIKE SUPERFAMILY PROTEIN-RELATED"/>
    <property type="match status" value="1"/>
</dbReference>
<evidence type="ECO:0000256" key="1">
    <source>
        <dbReference type="ARBA" id="ARBA00022737"/>
    </source>
</evidence>
<dbReference type="Gene3D" id="1.25.40.10">
    <property type="entry name" value="Tetratricopeptide repeat domain"/>
    <property type="match status" value="3"/>
</dbReference>
<dbReference type="Pfam" id="PF13812">
    <property type="entry name" value="PPR_3"/>
    <property type="match status" value="1"/>
</dbReference>
<keyword evidence="1" id="KW-0677">Repeat</keyword>
<dbReference type="Pfam" id="PF01535">
    <property type="entry name" value="PPR"/>
    <property type="match status" value="1"/>
</dbReference>
<dbReference type="PANTHER" id="PTHR47942:SF63">
    <property type="entry name" value="PENTATRICOPEPTIDE REPEAT-CONTAINING PROTEIN"/>
    <property type="match status" value="1"/>
</dbReference>
<proteinExistence type="predicted"/>
<protein>
    <submittedName>
        <fullName evidence="2">Uncharacterized protein</fullName>
    </submittedName>
</protein>
<keyword evidence="3" id="KW-1185">Reference proteome</keyword>
<evidence type="ECO:0000313" key="2">
    <source>
        <dbReference type="EMBL" id="KAL3794885.1"/>
    </source>
</evidence>
<reference evidence="2 3" key="1">
    <citation type="submission" date="2024-10" db="EMBL/GenBank/DDBJ databases">
        <title>Updated reference genomes for cyclostephanoid diatoms.</title>
        <authorList>
            <person name="Roberts W.R."/>
            <person name="Alverson A.J."/>
        </authorList>
    </citation>
    <scope>NUCLEOTIDE SEQUENCE [LARGE SCALE GENOMIC DNA]</scope>
    <source>
        <strain evidence="2 3">AJA010-31</strain>
    </source>
</reference>
<dbReference type="InterPro" id="IPR002885">
    <property type="entry name" value="PPR_rpt"/>
</dbReference>
<name>A0ABD3Q3T1_9STRA</name>
<evidence type="ECO:0000313" key="3">
    <source>
        <dbReference type="Proteomes" id="UP001530400"/>
    </source>
</evidence>